<dbReference type="Proteomes" id="UP000095552">
    <property type="component" value="Unassembled WGS sequence"/>
</dbReference>
<reference evidence="2 3" key="1">
    <citation type="submission" date="2016-08" db="EMBL/GenBank/DDBJ databases">
        <title>Draft genome of Fabibacter sp. strain SK-8.</title>
        <authorList>
            <person name="Wong S.-K."/>
            <person name="Hamasaki K."/>
            <person name="Yoshizawa S."/>
        </authorList>
    </citation>
    <scope>NUCLEOTIDE SEQUENCE [LARGE SCALE GENOMIC DNA]</scope>
    <source>
        <strain evidence="2 3">SK-8</strain>
    </source>
</reference>
<feature type="chain" id="PRO_5009185699" description="6-bladed beta-propeller" evidence="1">
    <location>
        <begin position="20"/>
        <end position="391"/>
    </location>
</feature>
<evidence type="ECO:0000313" key="2">
    <source>
        <dbReference type="EMBL" id="OEK04336.1"/>
    </source>
</evidence>
<dbReference type="STRING" id="1563681.BFP71_12700"/>
<organism evidence="2 3">
    <name type="scientific">Roseivirga misakiensis</name>
    <dbReference type="NCBI Taxonomy" id="1563681"/>
    <lineage>
        <taxon>Bacteria</taxon>
        <taxon>Pseudomonadati</taxon>
        <taxon>Bacteroidota</taxon>
        <taxon>Cytophagia</taxon>
        <taxon>Cytophagales</taxon>
        <taxon>Roseivirgaceae</taxon>
        <taxon>Roseivirga</taxon>
    </lineage>
</organism>
<gene>
    <name evidence="2" type="ORF">BFP71_12700</name>
</gene>
<accession>A0A1E5SYZ4</accession>
<name>A0A1E5SYZ4_9BACT</name>
<dbReference type="AlphaFoldDB" id="A0A1E5SYZ4"/>
<sequence>MTFSQVSPFLILLPLLFSACSGPNEVENSVPSSDELPQYDIDFNQKHVPLVEFMEDVEFIFLEETPESLFGGIKEVIVSDGSIYLLDSKLIKLMKFRSDGSFVEMLSNRGNGPSQYQQIIDLVLKEDTLIGIDSRRQRVLKWDSNLGFVDSKSLGYRLNDFVEWNKGFLIDINYDFLDISNFNMNNILFLNNDFEIEKAAVPFQNIMWAPGGHQLFNKFGGKVFYRSSLSDTVFQIDSVTEEIEPAYRFSLGEFWLYGTEIKTNEEYMVHYETGFQNIEMLKYLGWFEDETFILGQTYKVPDYTWYGFLIDKQNENQIHYVDWLLGEGYGSAFIPLLLQDGRLYGALDRDKFDFLLDQITDESRSILRNPDFKTVDGENPVLISFKVRFPN</sequence>
<dbReference type="Pfam" id="PF17170">
    <property type="entry name" value="DUF5128"/>
    <property type="match status" value="1"/>
</dbReference>
<keyword evidence="1" id="KW-0732">Signal</keyword>
<proteinExistence type="predicted"/>
<comment type="caution">
    <text evidence="2">The sequence shown here is derived from an EMBL/GenBank/DDBJ whole genome shotgun (WGS) entry which is preliminary data.</text>
</comment>
<keyword evidence="3" id="KW-1185">Reference proteome</keyword>
<evidence type="ECO:0000256" key="1">
    <source>
        <dbReference type="SAM" id="SignalP"/>
    </source>
</evidence>
<dbReference type="EMBL" id="MDGQ01000005">
    <property type="protein sequence ID" value="OEK04336.1"/>
    <property type="molecule type" value="Genomic_DNA"/>
</dbReference>
<evidence type="ECO:0000313" key="3">
    <source>
        <dbReference type="Proteomes" id="UP000095552"/>
    </source>
</evidence>
<dbReference type="RefSeq" id="WP_069835841.1">
    <property type="nucleotide sequence ID" value="NZ_MDGQ01000005.1"/>
</dbReference>
<dbReference type="OrthoDB" id="981592at2"/>
<evidence type="ECO:0008006" key="4">
    <source>
        <dbReference type="Google" id="ProtNLM"/>
    </source>
</evidence>
<feature type="signal peptide" evidence="1">
    <location>
        <begin position="1"/>
        <end position="19"/>
    </location>
</feature>
<protein>
    <recommendedName>
        <fullName evidence="4">6-bladed beta-propeller</fullName>
    </recommendedName>
</protein>